<dbReference type="InterPro" id="IPR012826">
    <property type="entry name" value="FliN"/>
</dbReference>
<evidence type="ECO:0000259" key="7">
    <source>
        <dbReference type="Pfam" id="PF01052"/>
    </source>
</evidence>
<dbReference type="PRINTS" id="PR00956">
    <property type="entry name" value="FLGMOTORFLIN"/>
</dbReference>
<dbReference type="PANTHER" id="PTHR43484">
    <property type="match status" value="1"/>
</dbReference>
<dbReference type="Proteomes" id="UP000186235">
    <property type="component" value="Unassembled WGS sequence"/>
</dbReference>
<dbReference type="NCBIfam" id="TIGR02480">
    <property type="entry name" value="fliN"/>
    <property type="match status" value="1"/>
</dbReference>
<dbReference type="GO" id="GO:0006935">
    <property type="term" value="P:chemotaxis"/>
    <property type="evidence" value="ECO:0007669"/>
    <property type="project" value="UniProtKB-KW"/>
</dbReference>
<evidence type="ECO:0000256" key="2">
    <source>
        <dbReference type="ARBA" id="ARBA00009226"/>
    </source>
</evidence>
<dbReference type="InterPro" id="IPR051469">
    <property type="entry name" value="FliN/MopA/SpaO"/>
</dbReference>
<comment type="subcellular location">
    <subcellularLocation>
        <location evidence="1">Cell membrane</location>
        <topology evidence="1">Peripheral membrane protein</topology>
        <orientation evidence="1">Cytoplasmic side</orientation>
    </subcellularLocation>
</comment>
<keyword evidence="5" id="KW-0283">Flagellar rotation</keyword>
<dbReference type="SUPFAM" id="SSF101801">
    <property type="entry name" value="Surface presentation of antigens (SPOA)"/>
    <property type="match status" value="1"/>
</dbReference>
<dbReference type="Pfam" id="PF01052">
    <property type="entry name" value="FliMN_C"/>
    <property type="match status" value="1"/>
</dbReference>
<keyword evidence="3" id="KW-1003">Cell membrane</keyword>
<keyword evidence="4" id="KW-0145">Chemotaxis</keyword>
<gene>
    <name evidence="8" type="ORF">SAMN05518682_0156</name>
</gene>
<reference evidence="9" key="1">
    <citation type="submission" date="2017-01" db="EMBL/GenBank/DDBJ databases">
        <authorList>
            <person name="Varghese N."/>
            <person name="Submissions S."/>
        </authorList>
    </citation>
    <scope>NUCLEOTIDE SEQUENCE [LARGE SCALE GENOMIC DNA]</scope>
    <source>
        <strain evidence="9">3bp</strain>
    </source>
</reference>
<organism evidence="8 9">
    <name type="scientific">Cellulosimicrobium aquatile</name>
    <dbReference type="NCBI Taxonomy" id="1612203"/>
    <lineage>
        <taxon>Bacteria</taxon>
        <taxon>Bacillati</taxon>
        <taxon>Actinomycetota</taxon>
        <taxon>Actinomycetes</taxon>
        <taxon>Micrococcales</taxon>
        <taxon>Promicromonosporaceae</taxon>
        <taxon>Cellulosimicrobium</taxon>
    </lineage>
</organism>
<dbReference type="InterPro" id="IPR001172">
    <property type="entry name" value="FliN_T3SS_HrcQb"/>
</dbReference>
<dbReference type="InterPro" id="IPR036429">
    <property type="entry name" value="SpoA-like_sf"/>
</dbReference>
<dbReference type="GO" id="GO:0005886">
    <property type="term" value="C:plasma membrane"/>
    <property type="evidence" value="ECO:0007669"/>
    <property type="project" value="UniProtKB-SubCell"/>
</dbReference>
<keyword evidence="8" id="KW-0969">Cilium</keyword>
<feature type="domain" description="Flagellar motor switch protein FliN-like C-terminal" evidence="7">
    <location>
        <begin position="159"/>
        <end position="230"/>
    </location>
</feature>
<protein>
    <submittedName>
        <fullName evidence="8">Flagellar motor switch protein FliN/FliY</fullName>
    </submittedName>
</protein>
<dbReference type="GO" id="GO:0071973">
    <property type="term" value="P:bacterial-type flagellum-dependent cell motility"/>
    <property type="evidence" value="ECO:0007669"/>
    <property type="project" value="InterPro"/>
</dbReference>
<proteinExistence type="inferred from homology"/>
<dbReference type="GO" id="GO:0009425">
    <property type="term" value="C:bacterial-type flagellum basal body"/>
    <property type="evidence" value="ECO:0007669"/>
    <property type="project" value="InterPro"/>
</dbReference>
<keyword evidence="6" id="KW-0472">Membrane</keyword>
<dbReference type="InterPro" id="IPR001543">
    <property type="entry name" value="FliN-like_C"/>
</dbReference>
<evidence type="ECO:0000256" key="4">
    <source>
        <dbReference type="ARBA" id="ARBA00022500"/>
    </source>
</evidence>
<name>A0A1N6N5C3_9MICO</name>
<dbReference type="GO" id="GO:0003774">
    <property type="term" value="F:cytoskeletal motor activity"/>
    <property type="evidence" value="ECO:0007669"/>
    <property type="project" value="InterPro"/>
</dbReference>
<evidence type="ECO:0000256" key="5">
    <source>
        <dbReference type="ARBA" id="ARBA00022779"/>
    </source>
</evidence>
<dbReference type="EMBL" id="FTMI01000001">
    <property type="protein sequence ID" value="SIP87262.1"/>
    <property type="molecule type" value="Genomic_DNA"/>
</dbReference>
<keyword evidence="8" id="KW-0966">Cell projection</keyword>
<evidence type="ECO:0000256" key="3">
    <source>
        <dbReference type="ARBA" id="ARBA00022475"/>
    </source>
</evidence>
<dbReference type="RefSeq" id="WP_076403293.1">
    <property type="nucleotide sequence ID" value="NZ_FTMI01000001.1"/>
</dbReference>
<accession>A0A1N6N5C3</accession>
<comment type="similarity">
    <text evidence="2">Belongs to the FliN/MopA/SpaO family.</text>
</comment>
<evidence type="ECO:0000256" key="1">
    <source>
        <dbReference type="ARBA" id="ARBA00004413"/>
    </source>
</evidence>
<dbReference type="Gene3D" id="2.30.330.10">
    <property type="entry name" value="SpoA-like"/>
    <property type="match status" value="1"/>
</dbReference>
<dbReference type="PANTHER" id="PTHR43484:SF1">
    <property type="entry name" value="FLAGELLAR MOTOR SWITCH PROTEIN FLIN"/>
    <property type="match status" value="1"/>
</dbReference>
<dbReference type="AlphaFoldDB" id="A0A1N6N5C3"/>
<keyword evidence="9" id="KW-1185">Reference proteome</keyword>
<keyword evidence="8" id="KW-0282">Flagellum</keyword>
<evidence type="ECO:0000313" key="9">
    <source>
        <dbReference type="Proteomes" id="UP000186235"/>
    </source>
</evidence>
<evidence type="ECO:0000256" key="6">
    <source>
        <dbReference type="ARBA" id="ARBA00023136"/>
    </source>
</evidence>
<evidence type="ECO:0000313" key="8">
    <source>
        <dbReference type="EMBL" id="SIP87262.1"/>
    </source>
</evidence>
<sequence length="234" mass="24035">MSTATPVEQSVVEAASAAAHALVELVPTSTPLRAALRGGAPVGPQAARAVVASYVGDSGTDLALALIDQDTLADASQEAALDVTDVLRPALEAAGSTTGVGVLGEVRVADATALFEDPESVVFELSTDDGPTAGWFVVRTRRALQSLPDEAVTGARLARISNVEMRLSVIVGRTRMPVRDVLSLEPGAVVELDRSAGAPADVQLNGRTIAKGEVVVVDGGDYGVRITKILDADD</sequence>